<dbReference type="PROSITE" id="PS51819">
    <property type="entry name" value="VOC"/>
    <property type="match status" value="1"/>
</dbReference>
<evidence type="ECO:0000313" key="2">
    <source>
        <dbReference type="EMBL" id="MBD0382284.1"/>
    </source>
</evidence>
<comment type="caution">
    <text evidence="2">The sequence shown here is derived from an EMBL/GenBank/DDBJ whole genome shotgun (WGS) entry which is preliminary data.</text>
</comment>
<name>A0A926QLC6_9BACL</name>
<evidence type="ECO:0000259" key="1">
    <source>
        <dbReference type="PROSITE" id="PS51819"/>
    </source>
</evidence>
<dbReference type="AlphaFoldDB" id="A0A926QLC6"/>
<dbReference type="EMBL" id="JACVVD010000007">
    <property type="protein sequence ID" value="MBD0382284.1"/>
    <property type="molecule type" value="Genomic_DNA"/>
</dbReference>
<organism evidence="2 3">
    <name type="scientific">Paenibacillus sedimenti</name>
    <dbReference type="NCBI Taxonomy" id="2770274"/>
    <lineage>
        <taxon>Bacteria</taxon>
        <taxon>Bacillati</taxon>
        <taxon>Bacillota</taxon>
        <taxon>Bacilli</taxon>
        <taxon>Bacillales</taxon>
        <taxon>Paenibacillaceae</taxon>
        <taxon>Paenibacillus</taxon>
    </lineage>
</organism>
<protein>
    <submittedName>
        <fullName evidence="2">VOC family protein</fullName>
    </submittedName>
</protein>
<dbReference type="InterPro" id="IPR029068">
    <property type="entry name" value="Glyas_Bleomycin-R_OHBP_Dase"/>
</dbReference>
<evidence type="ECO:0000313" key="3">
    <source>
        <dbReference type="Proteomes" id="UP000650466"/>
    </source>
</evidence>
<dbReference type="RefSeq" id="WP_188176082.1">
    <property type="nucleotide sequence ID" value="NZ_JACVVD010000007.1"/>
</dbReference>
<dbReference type="InterPro" id="IPR037523">
    <property type="entry name" value="VOC_core"/>
</dbReference>
<dbReference type="Gene3D" id="3.10.180.10">
    <property type="entry name" value="2,3-Dihydroxybiphenyl 1,2-Dioxygenase, domain 1"/>
    <property type="match status" value="1"/>
</dbReference>
<accession>A0A926QLC6</accession>
<sequence length="127" mass="14389">MVNPLLPRLAGTFIPVRDIEKARDWYCRLFGLPLDTPILFDHLCPLPVEGPGIILDTMPMWGGKEPQGAATYQTPALMFPTSDLEAAYNYMKELGVELVTEIEHNHWFVFKDPDGNLLMICKEQSPE</sequence>
<proteinExistence type="predicted"/>
<dbReference type="SUPFAM" id="SSF54593">
    <property type="entry name" value="Glyoxalase/Bleomycin resistance protein/Dihydroxybiphenyl dioxygenase"/>
    <property type="match status" value="1"/>
</dbReference>
<dbReference type="Proteomes" id="UP000650466">
    <property type="component" value="Unassembled WGS sequence"/>
</dbReference>
<dbReference type="InterPro" id="IPR004360">
    <property type="entry name" value="Glyas_Fos-R_dOase_dom"/>
</dbReference>
<keyword evidence="3" id="KW-1185">Reference proteome</keyword>
<feature type="domain" description="VOC" evidence="1">
    <location>
        <begin position="8"/>
        <end position="123"/>
    </location>
</feature>
<gene>
    <name evidence="2" type="ORF">ICC18_19390</name>
</gene>
<dbReference type="Pfam" id="PF00903">
    <property type="entry name" value="Glyoxalase"/>
    <property type="match status" value="1"/>
</dbReference>
<reference evidence="2" key="1">
    <citation type="submission" date="2020-09" db="EMBL/GenBank/DDBJ databases">
        <title>Draft Genome Sequence of Paenibacillus sp. WST5.</title>
        <authorList>
            <person name="Bao Z."/>
        </authorList>
    </citation>
    <scope>NUCLEOTIDE SEQUENCE</scope>
    <source>
        <strain evidence="2">WST5</strain>
    </source>
</reference>